<dbReference type="AlphaFoldDB" id="A0A2I0J2V9"/>
<dbReference type="EMBL" id="PGOL01002102">
    <property type="protein sequence ID" value="PKI50568.1"/>
    <property type="molecule type" value="Genomic_DNA"/>
</dbReference>
<proteinExistence type="predicted"/>
<gene>
    <name evidence="1" type="ORF">CRG98_029041</name>
</gene>
<evidence type="ECO:0000313" key="1">
    <source>
        <dbReference type="EMBL" id="PKI50568.1"/>
    </source>
</evidence>
<protein>
    <submittedName>
        <fullName evidence="1">Uncharacterized protein</fullName>
    </submittedName>
</protein>
<comment type="caution">
    <text evidence="1">The sequence shown here is derived from an EMBL/GenBank/DDBJ whole genome shotgun (WGS) entry which is preliminary data.</text>
</comment>
<dbReference type="Proteomes" id="UP000233551">
    <property type="component" value="Unassembled WGS sequence"/>
</dbReference>
<evidence type="ECO:0000313" key="2">
    <source>
        <dbReference type="Proteomes" id="UP000233551"/>
    </source>
</evidence>
<name>A0A2I0J2V9_PUNGR</name>
<accession>A0A2I0J2V9</accession>
<keyword evidence="2" id="KW-1185">Reference proteome</keyword>
<sequence length="100" mass="10819">MAITAPPATNSMAIRALISRISRIQKGIPQDTLDRTGGIQRPLSQLHSSFSVEEEPSIPTREALTAPRGVRLEWVNFTRGGLDSATSVFIISVSTGNESR</sequence>
<organism evidence="1 2">
    <name type="scientific">Punica granatum</name>
    <name type="common">Pomegranate</name>
    <dbReference type="NCBI Taxonomy" id="22663"/>
    <lineage>
        <taxon>Eukaryota</taxon>
        <taxon>Viridiplantae</taxon>
        <taxon>Streptophyta</taxon>
        <taxon>Embryophyta</taxon>
        <taxon>Tracheophyta</taxon>
        <taxon>Spermatophyta</taxon>
        <taxon>Magnoliopsida</taxon>
        <taxon>eudicotyledons</taxon>
        <taxon>Gunneridae</taxon>
        <taxon>Pentapetalae</taxon>
        <taxon>rosids</taxon>
        <taxon>malvids</taxon>
        <taxon>Myrtales</taxon>
        <taxon>Lythraceae</taxon>
        <taxon>Punica</taxon>
    </lineage>
</organism>
<reference evidence="1 2" key="1">
    <citation type="submission" date="2017-11" db="EMBL/GenBank/DDBJ databases">
        <title>De-novo sequencing of pomegranate (Punica granatum L.) genome.</title>
        <authorList>
            <person name="Akparov Z."/>
            <person name="Amiraslanov A."/>
            <person name="Hajiyeva S."/>
            <person name="Abbasov M."/>
            <person name="Kaur K."/>
            <person name="Hamwieh A."/>
            <person name="Solovyev V."/>
            <person name="Salamov A."/>
            <person name="Braich B."/>
            <person name="Kosarev P."/>
            <person name="Mahmoud A."/>
            <person name="Hajiyev E."/>
            <person name="Babayeva S."/>
            <person name="Izzatullayeva V."/>
            <person name="Mammadov A."/>
            <person name="Mammadov A."/>
            <person name="Sharifova S."/>
            <person name="Ojaghi J."/>
            <person name="Eynullazada K."/>
            <person name="Bayramov B."/>
            <person name="Abdulazimova A."/>
            <person name="Shahmuradov I."/>
        </authorList>
    </citation>
    <scope>NUCLEOTIDE SEQUENCE [LARGE SCALE GENOMIC DNA]</scope>
    <source>
        <strain evidence="2">cv. AG2017</strain>
        <tissue evidence="1">Leaf</tissue>
    </source>
</reference>